<dbReference type="InterPro" id="IPR036396">
    <property type="entry name" value="Cyt_P450_sf"/>
</dbReference>
<dbReference type="PANTHER" id="PTHR24305:SF85">
    <property type="entry name" value="P450, PUTATIVE (EUROFUNG)-RELATED"/>
    <property type="match status" value="1"/>
</dbReference>
<keyword evidence="4" id="KW-0560">Oxidoreductase</keyword>
<evidence type="ECO:0000256" key="1">
    <source>
        <dbReference type="ARBA" id="ARBA00001971"/>
    </source>
</evidence>
<keyword evidence="5" id="KW-0812">Transmembrane</keyword>
<organism evidence="6 7">
    <name type="scientific">Tothia fuscella</name>
    <dbReference type="NCBI Taxonomy" id="1048955"/>
    <lineage>
        <taxon>Eukaryota</taxon>
        <taxon>Fungi</taxon>
        <taxon>Dikarya</taxon>
        <taxon>Ascomycota</taxon>
        <taxon>Pezizomycotina</taxon>
        <taxon>Dothideomycetes</taxon>
        <taxon>Pleosporomycetidae</taxon>
        <taxon>Venturiales</taxon>
        <taxon>Cylindrosympodiaceae</taxon>
        <taxon>Tothia</taxon>
    </lineage>
</organism>
<evidence type="ECO:0000256" key="2">
    <source>
        <dbReference type="ARBA" id="ARBA00022723"/>
    </source>
</evidence>
<reference evidence="6" key="1">
    <citation type="journal article" date="2020" name="Stud. Mycol.">
        <title>101 Dothideomycetes genomes: a test case for predicting lifestyles and emergence of pathogens.</title>
        <authorList>
            <person name="Haridas S."/>
            <person name="Albert R."/>
            <person name="Binder M."/>
            <person name="Bloem J."/>
            <person name="Labutti K."/>
            <person name="Salamov A."/>
            <person name="Andreopoulos B."/>
            <person name="Baker S."/>
            <person name="Barry K."/>
            <person name="Bills G."/>
            <person name="Bluhm B."/>
            <person name="Cannon C."/>
            <person name="Castanera R."/>
            <person name="Culley D."/>
            <person name="Daum C."/>
            <person name="Ezra D."/>
            <person name="Gonzalez J."/>
            <person name="Henrissat B."/>
            <person name="Kuo A."/>
            <person name="Liang C."/>
            <person name="Lipzen A."/>
            <person name="Lutzoni F."/>
            <person name="Magnuson J."/>
            <person name="Mondo S."/>
            <person name="Nolan M."/>
            <person name="Ohm R."/>
            <person name="Pangilinan J."/>
            <person name="Park H.-J."/>
            <person name="Ramirez L."/>
            <person name="Alfaro M."/>
            <person name="Sun H."/>
            <person name="Tritt A."/>
            <person name="Yoshinaga Y."/>
            <person name="Zwiers L.-H."/>
            <person name="Turgeon B."/>
            <person name="Goodwin S."/>
            <person name="Spatafora J."/>
            <person name="Crous P."/>
            <person name="Grigoriev I."/>
        </authorList>
    </citation>
    <scope>NUCLEOTIDE SEQUENCE</scope>
    <source>
        <strain evidence="6">CBS 130266</strain>
    </source>
</reference>
<name>A0A9P4TU53_9PEZI</name>
<evidence type="ECO:0000256" key="3">
    <source>
        <dbReference type="ARBA" id="ARBA00023004"/>
    </source>
</evidence>
<proteinExistence type="inferred from homology"/>
<dbReference type="Pfam" id="PF00067">
    <property type="entry name" value="p450"/>
    <property type="match status" value="1"/>
</dbReference>
<dbReference type="GO" id="GO:0004497">
    <property type="term" value="F:monooxygenase activity"/>
    <property type="evidence" value="ECO:0007669"/>
    <property type="project" value="UniProtKB-KW"/>
</dbReference>
<keyword evidence="4" id="KW-0349">Heme</keyword>
<dbReference type="EMBL" id="MU007088">
    <property type="protein sequence ID" value="KAF2422736.1"/>
    <property type="molecule type" value="Genomic_DNA"/>
</dbReference>
<protein>
    <submittedName>
        <fullName evidence="6">Cytochrome P450</fullName>
    </submittedName>
</protein>
<keyword evidence="4" id="KW-0503">Monooxygenase</keyword>
<dbReference type="SUPFAM" id="SSF48264">
    <property type="entry name" value="Cytochrome P450"/>
    <property type="match status" value="1"/>
</dbReference>
<dbReference type="OrthoDB" id="3934656at2759"/>
<evidence type="ECO:0000256" key="4">
    <source>
        <dbReference type="RuleBase" id="RU000461"/>
    </source>
</evidence>
<keyword evidence="5" id="KW-1133">Transmembrane helix</keyword>
<dbReference type="GO" id="GO:0020037">
    <property type="term" value="F:heme binding"/>
    <property type="evidence" value="ECO:0007669"/>
    <property type="project" value="InterPro"/>
</dbReference>
<evidence type="ECO:0000256" key="5">
    <source>
        <dbReference type="SAM" id="Phobius"/>
    </source>
</evidence>
<keyword evidence="5" id="KW-0472">Membrane</keyword>
<feature type="transmembrane region" description="Helical" evidence="5">
    <location>
        <begin position="14"/>
        <end position="36"/>
    </location>
</feature>
<keyword evidence="2 4" id="KW-0479">Metal-binding</keyword>
<dbReference type="PANTHER" id="PTHR24305">
    <property type="entry name" value="CYTOCHROME P450"/>
    <property type="match status" value="1"/>
</dbReference>
<comment type="similarity">
    <text evidence="4">Belongs to the cytochrome P450 family.</text>
</comment>
<dbReference type="GO" id="GO:0016705">
    <property type="term" value="F:oxidoreductase activity, acting on paired donors, with incorporation or reduction of molecular oxygen"/>
    <property type="evidence" value="ECO:0007669"/>
    <property type="project" value="InterPro"/>
</dbReference>
<dbReference type="InterPro" id="IPR050121">
    <property type="entry name" value="Cytochrome_P450_monoxygenase"/>
</dbReference>
<dbReference type="Gene3D" id="1.10.630.10">
    <property type="entry name" value="Cytochrome P450"/>
    <property type="match status" value="1"/>
</dbReference>
<keyword evidence="3 4" id="KW-0408">Iron</keyword>
<accession>A0A9P4TU53</accession>
<dbReference type="AlphaFoldDB" id="A0A9P4TU53"/>
<gene>
    <name evidence="6" type="ORF">EJ08DRAFT_640661</name>
</gene>
<dbReference type="Proteomes" id="UP000800235">
    <property type="component" value="Unassembled WGS sequence"/>
</dbReference>
<comment type="caution">
    <text evidence="6">The sequence shown here is derived from an EMBL/GenBank/DDBJ whole genome shotgun (WGS) entry which is preliminary data.</text>
</comment>
<dbReference type="InterPro" id="IPR017972">
    <property type="entry name" value="Cyt_P450_CS"/>
</dbReference>
<dbReference type="InterPro" id="IPR001128">
    <property type="entry name" value="Cyt_P450"/>
</dbReference>
<keyword evidence="7" id="KW-1185">Reference proteome</keyword>
<evidence type="ECO:0000313" key="7">
    <source>
        <dbReference type="Proteomes" id="UP000800235"/>
    </source>
</evidence>
<dbReference type="GO" id="GO:0005506">
    <property type="term" value="F:iron ion binding"/>
    <property type="evidence" value="ECO:0007669"/>
    <property type="project" value="InterPro"/>
</dbReference>
<comment type="cofactor">
    <cofactor evidence="1">
        <name>heme</name>
        <dbReference type="ChEBI" id="CHEBI:30413"/>
    </cofactor>
</comment>
<dbReference type="PROSITE" id="PS00086">
    <property type="entry name" value="CYTOCHROME_P450"/>
    <property type="match status" value="1"/>
</dbReference>
<evidence type="ECO:0000313" key="6">
    <source>
        <dbReference type="EMBL" id="KAF2422736.1"/>
    </source>
</evidence>
<sequence length="488" mass="55265">MTGIIPLQCFTLKLLQDCIAVLSFCFALFFLIVIVYRRYFHPLSHFPGPFLAVASNLHQCYRYLRGNEHEYYLMLHNKYGPIVRFGPNSLMVNKPEFLPTIYHRTADKTEFYNPNFGTISLFSTLKHENHVIIKRRLGAAYALSAVKRYETRIDTIVIEMLNGLSEAWESANLDNWLHWFAYDVISSVIAGKPIGFLKERNDVRGLIASFAQVVWPLEFLGRVPKLSFLARKTWLGQKFFEAKAGDTNGIGALMAERDVWYHDHMKQPCPGSSEHGDLMYQFMASKSHDKSSAMTEYDVKAEVLLAMLGGSATVSDALQKLFRNLLAQPQCLKLLTSEIDNASSSGQIKSPASFASLQTLPYLSATVRESFRFSPSTPLLPRVVPNGGVVFNGQLIPAGIALASSPWITMRDCGVYGDDAAVFRPERWLEVEPETKRIWDRWDFHWGFGNRTCLGKHIATIEIFKCVFEVRLLLLVYAVCFRALSQAC</sequence>